<dbReference type="GO" id="GO:0008270">
    <property type="term" value="F:zinc ion binding"/>
    <property type="evidence" value="ECO:0007669"/>
    <property type="project" value="UniProtKB-KW"/>
</dbReference>
<evidence type="ECO:0000256" key="4">
    <source>
        <dbReference type="ARBA" id="ARBA00010258"/>
    </source>
</evidence>
<dbReference type="InParanoid" id="A0A1X2HTT0"/>
<dbReference type="FunFam" id="1.10.10.10:FF:000270">
    <property type="entry name" value="Non-structural maintenance of chromosomes element 1 homolog"/>
    <property type="match status" value="1"/>
</dbReference>
<keyword evidence="12 18" id="KW-0833">Ubl conjugation pathway</keyword>
<evidence type="ECO:0000256" key="2">
    <source>
        <dbReference type="ARBA" id="ARBA00004123"/>
    </source>
</evidence>
<dbReference type="Pfam" id="PF08746">
    <property type="entry name" value="zf-RING-like"/>
    <property type="match status" value="1"/>
</dbReference>
<comment type="function">
    <text evidence="18">Acts in a DNA repair pathway for removal of UV-induced DNA damage that is distinct from classical nucleotide excision repair and in repair of ionizing radiation damage. Functions in homologous recombination repair of DNA double strand breaks and in recovery of stalled replication forks.</text>
</comment>
<organism evidence="20 21">
    <name type="scientific">Syncephalastrum racemosum</name>
    <name type="common">Filamentous fungus</name>
    <dbReference type="NCBI Taxonomy" id="13706"/>
    <lineage>
        <taxon>Eukaryota</taxon>
        <taxon>Fungi</taxon>
        <taxon>Fungi incertae sedis</taxon>
        <taxon>Mucoromycota</taxon>
        <taxon>Mucoromycotina</taxon>
        <taxon>Mucoromycetes</taxon>
        <taxon>Mucorales</taxon>
        <taxon>Syncephalastraceae</taxon>
        <taxon>Syncephalastrum</taxon>
    </lineage>
</organism>
<dbReference type="STRING" id="13706.A0A1X2HTT0"/>
<keyword evidence="16 18" id="KW-0539">Nucleus</keyword>
<comment type="subunit">
    <text evidence="18">Component of the Smc5-Smc6 complex.</text>
</comment>
<evidence type="ECO:0000256" key="12">
    <source>
        <dbReference type="ARBA" id="ARBA00022786"/>
    </source>
</evidence>
<evidence type="ECO:0000256" key="17">
    <source>
        <dbReference type="PROSITE-ProRule" id="PRU00175"/>
    </source>
</evidence>
<keyword evidence="14 18" id="KW-0233">DNA recombination</keyword>
<evidence type="ECO:0000256" key="1">
    <source>
        <dbReference type="ARBA" id="ARBA00000900"/>
    </source>
</evidence>
<dbReference type="CDD" id="cd16493">
    <property type="entry name" value="RING-CH-C4HC3_NSE1"/>
    <property type="match status" value="1"/>
</dbReference>
<evidence type="ECO:0000256" key="3">
    <source>
        <dbReference type="ARBA" id="ARBA00004286"/>
    </source>
</evidence>
<dbReference type="EMBL" id="MCGN01000001">
    <property type="protein sequence ID" value="ORZ02518.1"/>
    <property type="molecule type" value="Genomic_DNA"/>
</dbReference>
<feature type="domain" description="RING-type" evidence="19">
    <location>
        <begin position="197"/>
        <end position="239"/>
    </location>
</feature>
<dbReference type="EC" id="2.3.2.27" evidence="5 18"/>
<dbReference type="Gene3D" id="1.10.10.10">
    <property type="entry name" value="Winged helix-like DNA-binding domain superfamily/Winged helix DNA-binding domain"/>
    <property type="match status" value="1"/>
</dbReference>
<dbReference type="OrthoDB" id="185455at2759"/>
<comment type="subcellular location">
    <subcellularLocation>
        <location evidence="3">Chromosome</location>
    </subcellularLocation>
    <subcellularLocation>
        <location evidence="2 18">Nucleus</location>
    </subcellularLocation>
</comment>
<keyword evidence="9 18" id="KW-0479">Metal-binding</keyword>
<evidence type="ECO:0000256" key="9">
    <source>
        <dbReference type="ARBA" id="ARBA00022723"/>
    </source>
</evidence>
<comment type="caution">
    <text evidence="20">The sequence shown here is derived from an EMBL/GenBank/DDBJ whole genome shotgun (WGS) entry which is preliminary data.</text>
</comment>
<evidence type="ECO:0000313" key="21">
    <source>
        <dbReference type="Proteomes" id="UP000242180"/>
    </source>
</evidence>
<protein>
    <recommendedName>
        <fullName evidence="6 18">Non-structural maintenance of chromosomes element 1 homolog</fullName>
        <ecNumber evidence="5 18">2.3.2.27</ecNumber>
    </recommendedName>
</protein>
<dbReference type="Pfam" id="PF07574">
    <property type="entry name" value="SMC_Nse1"/>
    <property type="match status" value="1"/>
</dbReference>
<evidence type="ECO:0000256" key="13">
    <source>
        <dbReference type="ARBA" id="ARBA00022833"/>
    </source>
</evidence>
<dbReference type="GO" id="GO:0061630">
    <property type="term" value="F:ubiquitin protein ligase activity"/>
    <property type="evidence" value="ECO:0007669"/>
    <property type="project" value="UniProtKB-EC"/>
</dbReference>
<evidence type="ECO:0000313" key="20">
    <source>
        <dbReference type="EMBL" id="ORZ02518.1"/>
    </source>
</evidence>
<reference evidence="20 21" key="1">
    <citation type="submission" date="2016-07" db="EMBL/GenBank/DDBJ databases">
        <title>Pervasive Adenine N6-methylation of Active Genes in Fungi.</title>
        <authorList>
            <consortium name="DOE Joint Genome Institute"/>
            <person name="Mondo S.J."/>
            <person name="Dannebaum R.O."/>
            <person name="Kuo R.C."/>
            <person name="Labutti K."/>
            <person name="Haridas S."/>
            <person name="Kuo A."/>
            <person name="Salamov A."/>
            <person name="Ahrendt S.R."/>
            <person name="Lipzen A."/>
            <person name="Sullivan W."/>
            <person name="Andreopoulos W.B."/>
            <person name="Clum A."/>
            <person name="Lindquist E."/>
            <person name="Daum C."/>
            <person name="Ramamoorthy G.K."/>
            <person name="Gryganskyi A."/>
            <person name="Culley D."/>
            <person name="Magnuson J.K."/>
            <person name="James T.Y."/>
            <person name="O'Malley M.A."/>
            <person name="Stajich J.E."/>
            <person name="Spatafora J.W."/>
            <person name="Visel A."/>
            <person name="Grigoriev I.V."/>
        </authorList>
    </citation>
    <scope>NUCLEOTIDE SEQUENCE [LARGE SCALE GENOMIC DNA]</scope>
    <source>
        <strain evidence="20 21">NRRL 2496</strain>
    </source>
</reference>
<keyword evidence="7" id="KW-0158">Chromosome</keyword>
<evidence type="ECO:0000256" key="14">
    <source>
        <dbReference type="ARBA" id="ARBA00023172"/>
    </source>
</evidence>
<keyword evidence="10 18" id="KW-0227">DNA damage</keyword>
<dbReference type="InterPro" id="IPR014857">
    <property type="entry name" value="Nse1_RING_C4HC3-type"/>
</dbReference>
<dbReference type="InterPro" id="IPR036388">
    <property type="entry name" value="WH-like_DNA-bd_sf"/>
</dbReference>
<gene>
    <name evidence="20" type="ORF">BCR43DRAFT_481671</name>
</gene>
<keyword evidence="8 18" id="KW-0808">Transferase</keyword>
<dbReference type="SUPFAM" id="SSF57850">
    <property type="entry name" value="RING/U-box"/>
    <property type="match status" value="1"/>
</dbReference>
<dbReference type="PANTHER" id="PTHR20973">
    <property type="entry name" value="NON-SMC ELEMENT 1-RELATED"/>
    <property type="match status" value="1"/>
</dbReference>
<evidence type="ECO:0000256" key="15">
    <source>
        <dbReference type="ARBA" id="ARBA00023204"/>
    </source>
</evidence>
<dbReference type="PANTHER" id="PTHR20973:SF0">
    <property type="entry name" value="NON-STRUCTURAL MAINTENANCE OF CHROMOSOMES ELEMENT 1 HOMOLOG"/>
    <property type="match status" value="1"/>
</dbReference>
<dbReference type="OMA" id="ACINHSC"/>
<accession>A0A1X2HTT0</accession>
<dbReference type="InterPro" id="IPR001841">
    <property type="entry name" value="Znf_RING"/>
</dbReference>
<evidence type="ECO:0000256" key="11">
    <source>
        <dbReference type="ARBA" id="ARBA00022771"/>
    </source>
</evidence>
<keyword evidence="15 18" id="KW-0234">DNA repair</keyword>
<dbReference type="FunCoup" id="A0A1X2HTT0">
    <property type="interactions" value="125"/>
</dbReference>
<dbReference type="GO" id="GO:0030915">
    <property type="term" value="C:Smc5-Smc6 complex"/>
    <property type="evidence" value="ECO:0007669"/>
    <property type="project" value="UniProtKB-UniRule"/>
</dbReference>
<dbReference type="InterPro" id="IPR011513">
    <property type="entry name" value="Nse1"/>
</dbReference>
<dbReference type="Gene3D" id="3.30.40.10">
    <property type="entry name" value="Zinc/RING finger domain, C3HC4 (zinc finger)"/>
    <property type="match status" value="1"/>
</dbReference>
<evidence type="ECO:0000256" key="16">
    <source>
        <dbReference type="ARBA" id="ARBA00023242"/>
    </source>
</evidence>
<keyword evidence="21" id="KW-1185">Reference proteome</keyword>
<dbReference type="InterPro" id="IPR013083">
    <property type="entry name" value="Znf_RING/FYVE/PHD"/>
</dbReference>
<comment type="similarity">
    <text evidence="4 18">Belongs to the NSE1 family.</text>
</comment>
<dbReference type="GO" id="GO:0000724">
    <property type="term" value="P:double-strand break repair via homologous recombination"/>
    <property type="evidence" value="ECO:0007669"/>
    <property type="project" value="TreeGrafter"/>
</dbReference>
<dbReference type="GO" id="GO:0005634">
    <property type="term" value="C:nucleus"/>
    <property type="evidence" value="ECO:0007669"/>
    <property type="project" value="UniProtKB-SubCell"/>
</dbReference>
<evidence type="ECO:0000259" key="19">
    <source>
        <dbReference type="PROSITE" id="PS50089"/>
    </source>
</evidence>
<keyword evidence="13 18" id="KW-0862">Zinc</keyword>
<sequence length="254" mass="29810">MLLAGFQQLDTMSERYNDSHRLFMQTMLSHRKLQEEKAVQLYERICELTELTPENFDDFVDVVNNEINDVDLTLRRSRDERDGRTVIVLVNTKDDEIAQVATNYTTNEITYFKQLLEMIVLSDDENFAVSSLGALRLGTKMKPPISQRETQDLLDRFVEDQWLYTARRDAYYVMDPRTILELMTYLREQYSDVLRDCKMCMEIITMGERCELQNCDVRMHRHCADTFFSNREASCPSCKTAWSRTNTFGLGLPL</sequence>
<dbReference type="PROSITE" id="PS50089">
    <property type="entry name" value="ZF_RING_2"/>
    <property type="match status" value="1"/>
</dbReference>
<evidence type="ECO:0000256" key="18">
    <source>
        <dbReference type="RuleBase" id="RU368018"/>
    </source>
</evidence>
<dbReference type="Proteomes" id="UP000242180">
    <property type="component" value="Unassembled WGS sequence"/>
</dbReference>
<keyword evidence="11 17" id="KW-0863">Zinc-finger</keyword>
<dbReference type="AlphaFoldDB" id="A0A1X2HTT0"/>
<comment type="catalytic activity">
    <reaction evidence="1 18">
        <text>S-ubiquitinyl-[E2 ubiquitin-conjugating enzyme]-L-cysteine + [acceptor protein]-L-lysine = [E2 ubiquitin-conjugating enzyme]-L-cysteine + N(6)-ubiquitinyl-[acceptor protein]-L-lysine.</text>
        <dbReference type="EC" id="2.3.2.27"/>
    </reaction>
</comment>
<name>A0A1X2HTT0_SYNRA</name>
<dbReference type="Gene3D" id="3.90.1150.220">
    <property type="match status" value="1"/>
</dbReference>
<evidence type="ECO:0000256" key="6">
    <source>
        <dbReference type="ARBA" id="ARBA00019422"/>
    </source>
</evidence>
<evidence type="ECO:0000256" key="8">
    <source>
        <dbReference type="ARBA" id="ARBA00022679"/>
    </source>
</evidence>
<evidence type="ECO:0000256" key="5">
    <source>
        <dbReference type="ARBA" id="ARBA00012483"/>
    </source>
</evidence>
<evidence type="ECO:0000256" key="10">
    <source>
        <dbReference type="ARBA" id="ARBA00022763"/>
    </source>
</evidence>
<dbReference type="FunFam" id="3.90.1150.220:FF:000001">
    <property type="entry name" value="Non-structural maintenance of chromosomes element 1 homolog"/>
    <property type="match status" value="1"/>
</dbReference>
<proteinExistence type="inferred from homology"/>
<evidence type="ECO:0000256" key="7">
    <source>
        <dbReference type="ARBA" id="ARBA00022454"/>
    </source>
</evidence>